<sequence>MSIGTACGALQFDPAVGNIPRLSFRWAGRSFEPLYAAPWREEPATRALPGLSPAECRLAGDFFCAPFAAAADPDVPAHGWTANSPWRVEVHEPHAIRSVLARDVSGARITKRLEIAKDAPLLYQEHGIDGGEGVLPVAHHPMLHLSGRGRFFTSRKRAALTFAEVFESGRSCLAYPARGTDLRRMAGAEGETVDLSRWPIGRRNEDFVTLVEAPDAALGWSAVIREDEDDIVFFLKDPSVLPVTMLWFSNGGRDHAPWNGRVVGVTGIEDGCCPGPAGEAAAAAANPVAAEGVATGLPLAAGRSHVVRHVMGALPRPEGWADIANISVDGDRLTISDSAGRRIELPWRRDFLKGHE</sequence>
<gene>
    <name evidence="1" type="ORF">GCM10007923_44710</name>
</gene>
<accession>A0ABQ5ZMD4</accession>
<dbReference type="EMBL" id="BSOP01000036">
    <property type="protein sequence ID" value="GLR53256.1"/>
    <property type="molecule type" value="Genomic_DNA"/>
</dbReference>
<proteinExistence type="predicted"/>
<organism evidence="1 2">
    <name type="scientific">Shinella yambaruensis</name>
    <dbReference type="NCBI Taxonomy" id="415996"/>
    <lineage>
        <taxon>Bacteria</taxon>
        <taxon>Pseudomonadati</taxon>
        <taxon>Pseudomonadota</taxon>
        <taxon>Alphaproteobacteria</taxon>
        <taxon>Hyphomicrobiales</taxon>
        <taxon>Rhizobiaceae</taxon>
        <taxon>Shinella</taxon>
    </lineage>
</organism>
<keyword evidence="2" id="KW-1185">Reference proteome</keyword>
<dbReference type="Proteomes" id="UP001156702">
    <property type="component" value="Unassembled WGS sequence"/>
</dbReference>
<evidence type="ECO:0000313" key="1">
    <source>
        <dbReference type="EMBL" id="GLR53256.1"/>
    </source>
</evidence>
<comment type="caution">
    <text evidence="1">The sequence shown here is derived from an EMBL/GenBank/DDBJ whole genome shotgun (WGS) entry which is preliminary data.</text>
</comment>
<name>A0ABQ5ZMD4_9HYPH</name>
<evidence type="ECO:0000313" key="2">
    <source>
        <dbReference type="Proteomes" id="UP001156702"/>
    </source>
</evidence>
<protein>
    <submittedName>
        <fullName evidence="1">Uncharacterized protein</fullName>
    </submittedName>
</protein>
<reference evidence="2" key="1">
    <citation type="journal article" date="2019" name="Int. J. Syst. Evol. Microbiol.">
        <title>The Global Catalogue of Microorganisms (GCM) 10K type strain sequencing project: providing services to taxonomists for standard genome sequencing and annotation.</title>
        <authorList>
            <consortium name="The Broad Institute Genomics Platform"/>
            <consortium name="The Broad Institute Genome Sequencing Center for Infectious Disease"/>
            <person name="Wu L."/>
            <person name="Ma J."/>
        </authorList>
    </citation>
    <scope>NUCLEOTIDE SEQUENCE [LARGE SCALE GENOMIC DNA]</scope>
    <source>
        <strain evidence="2">NBRC 102122</strain>
    </source>
</reference>